<evidence type="ECO:0000313" key="2">
    <source>
        <dbReference type="Proteomes" id="UP000283946"/>
    </source>
</evidence>
<gene>
    <name evidence="1" type="ORF">C7V51_15815</name>
</gene>
<organism evidence="1 2">
    <name type="scientific">Rathayibacter iranicus</name>
    <dbReference type="NCBI Taxonomy" id="59737"/>
    <lineage>
        <taxon>Bacteria</taxon>
        <taxon>Bacillati</taxon>
        <taxon>Actinomycetota</taxon>
        <taxon>Actinomycetes</taxon>
        <taxon>Micrococcales</taxon>
        <taxon>Microbacteriaceae</taxon>
        <taxon>Rathayibacter</taxon>
    </lineage>
</organism>
<proteinExistence type="predicted"/>
<reference evidence="1 2" key="1">
    <citation type="submission" date="2018-03" db="EMBL/GenBank/DDBJ databases">
        <title>Bacteriophage NCPPB3778 and a type I-E CRISPR drive the evolution of the US Biological Select Agent, Rathayibacter toxicus.</title>
        <authorList>
            <person name="Davis E.W.II."/>
            <person name="Tabima J.F."/>
            <person name="Weisberg A.J."/>
            <person name="Dantas Lopes L."/>
            <person name="Wiseman M.S."/>
            <person name="Wiseman M.S."/>
            <person name="Pupko T."/>
            <person name="Belcher M.S."/>
            <person name="Sechler A.J."/>
            <person name="Tancos M.A."/>
            <person name="Schroeder B.K."/>
            <person name="Murray T.D."/>
            <person name="Luster D.G."/>
            <person name="Schneider W.L."/>
            <person name="Rogers E."/>
            <person name="Andreote F.D."/>
            <person name="Grunwald N.J."/>
            <person name="Putnam M.L."/>
            <person name="Chang J.H."/>
        </authorList>
    </citation>
    <scope>NUCLEOTIDE SEQUENCE [LARGE SCALE GENOMIC DNA]</scope>
    <source>
        <strain evidence="1 2">NCCPB 2253</strain>
    </source>
</reference>
<protein>
    <submittedName>
        <fullName evidence="1">Uncharacterized protein</fullName>
    </submittedName>
</protein>
<sequence>MFFVATAECAVIALDDQIATELDFPDTSIGYMVSAYAVDVIVGGPLLVATPEAQRAGSCSEGQEH</sequence>
<dbReference type="Proteomes" id="UP000283946">
    <property type="component" value="Chromosome"/>
</dbReference>
<dbReference type="KEGG" id="ria:C7V51_15815"/>
<dbReference type="AlphaFoldDB" id="A0AAD1AFE6"/>
<accession>A0AAD1AFE6</accession>
<evidence type="ECO:0000313" key="1">
    <source>
        <dbReference type="EMBL" id="AZZ57173.1"/>
    </source>
</evidence>
<dbReference type="EMBL" id="CP028130">
    <property type="protein sequence ID" value="AZZ57173.1"/>
    <property type="molecule type" value="Genomic_DNA"/>
</dbReference>
<name>A0AAD1AFE6_9MICO</name>